<evidence type="ECO:0000256" key="1">
    <source>
        <dbReference type="SAM" id="SignalP"/>
    </source>
</evidence>
<evidence type="ECO:0000259" key="2">
    <source>
        <dbReference type="PROSITE" id="PS50222"/>
    </source>
</evidence>
<evidence type="ECO:0000313" key="4">
    <source>
        <dbReference type="Proteomes" id="UP000265955"/>
    </source>
</evidence>
<gene>
    <name evidence="3" type="ORF">D3871_03015</name>
</gene>
<dbReference type="AlphaFoldDB" id="A0A3A3G9R7"/>
<protein>
    <submittedName>
        <fullName evidence="3">EF-hand domain-containing protein</fullName>
    </submittedName>
</protein>
<organism evidence="3 4">
    <name type="scientific">Noviherbaspirillum saxi</name>
    <dbReference type="NCBI Taxonomy" id="2320863"/>
    <lineage>
        <taxon>Bacteria</taxon>
        <taxon>Pseudomonadati</taxon>
        <taxon>Pseudomonadota</taxon>
        <taxon>Betaproteobacteria</taxon>
        <taxon>Burkholderiales</taxon>
        <taxon>Oxalobacteraceae</taxon>
        <taxon>Noviherbaspirillum</taxon>
    </lineage>
</organism>
<name>A0A3A3G9R7_9BURK</name>
<dbReference type="RefSeq" id="WP_119767557.1">
    <property type="nucleotide sequence ID" value="NZ_QYUO01000001.1"/>
</dbReference>
<dbReference type="OrthoDB" id="5461251at2"/>
<sequence>MQHILACMVAGTVFGAGLAIATEPAPAPVSESKPKRHLAKFDEQFKTADIDQDGALSKAEAQNANMDRVVSSFDRLDLNKDGKVTREEIRLLLRSRLSS</sequence>
<dbReference type="Pfam" id="PF13202">
    <property type="entry name" value="EF-hand_5"/>
    <property type="match status" value="2"/>
</dbReference>
<keyword evidence="1" id="KW-0732">Signal</keyword>
<feature type="domain" description="EF-hand" evidence="2">
    <location>
        <begin position="64"/>
        <end position="99"/>
    </location>
</feature>
<comment type="caution">
    <text evidence="3">The sequence shown here is derived from an EMBL/GenBank/DDBJ whole genome shotgun (WGS) entry which is preliminary data.</text>
</comment>
<dbReference type="PROSITE" id="PS50222">
    <property type="entry name" value="EF_HAND_2"/>
    <property type="match status" value="1"/>
</dbReference>
<feature type="chain" id="PRO_5017468464" evidence="1">
    <location>
        <begin position="22"/>
        <end position="99"/>
    </location>
</feature>
<reference evidence="4" key="1">
    <citation type="submission" date="2018-09" db="EMBL/GenBank/DDBJ databases">
        <authorList>
            <person name="Zhu H."/>
        </authorList>
    </citation>
    <scope>NUCLEOTIDE SEQUENCE [LARGE SCALE GENOMIC DNA]</scope>
    <source>
        <strain evidence="4">K1R23-30</strain>
    </source>
</reference>
<accession>A0A3A3G9R7</accession>
<dbReference type="InterPro" id="IPR002048">
    <property type="entry name" value="EF_hand_dom"/>
</dbReference>
<dbReference type="GO" id="GO:0005509">
    <property type="term" value="F:calcium ion binding"/>
    <property type="evidence" value="ECO:0007669"/>
    <property type="project" value="InterPro"/>
</dbReference>
<dbReference type="InterPro" id="IPR011992">
    <property type="entry name" value="EF-hand-dom_pair"/>
</dbReference>
<dbReference type="Gene3D" id="1.10.238.10">
    <property type="entry name" value="EF-hand"/>
    <property type="match status" value="1"/>
</dbReference>
<dbReference type="InterPro" id="IPR018247">
    <property type="entry name" value="EF_Hand_1_Ca_BS"/>
</dbReference>
<evidence type="ECO:0000313" key="3">
    <source>
        <dbReference type="EMBL" id="RJF97609.1"/>
    </source>
</evidence>
<keyword evidence="4" id="KW-1185">Reference proteome</keyword>
<dbReference type="PROSITE" id="PS00018">
    <property type="entry name" value="EF_HAND_1"/>
    <property type="match status" value="1"/>
</dbReference>
<dbReference type="EMBL" id="QYUO01000001">
    <property type="protein sequence ID" value="RJF97609.1"/>
    <property type="molecule type" value="Genomic_DNA"/>
</dbReference>
<dbReference type="Proteomes" id="UP000265955">
    <property type="component" value="Unassembled WGS sequence"/>
</dbReference>
<proteinExistence type="predicted"/>
<dbReference type="SUPFAM" id="SSF47473">
    <property type="entry name" value="EF-hand"/>
    <property type="match status" value="1"/>
</dbReference>
<feature type="signal peptide" evidence="1">
    <location>
        <begin position="1"/>
        <end position="21"/>
    </location>
</feature>